<proteinExistence type="predicted"/>
<dbReference type="GO" id="GO:0005829">
    <property type="term" value="C:cytosol"/>
    <property type="evidence" value="ECO:0007669"/>
    <property type="project" value="TreeGrafter"/>
</dbReference>
<dbReference type="GO" id="GO:0016020">
    <property type="term" value="C:membrane"/>
    <property type="evidence" value="ECO:0007669"/>
    <property type="project" value="InterPro"/>
</dbReference>
<reference evidence="5 6" key="1">
    <citation type="submission" date="2019-07" db="EMBL/GenBank/DDBJ databases">
        <title>Genomic Encyclopedia of Archaeal and Bacterial Type Strains, Phase II (KMG-II): from individual species to whole genera.</title>
        <authorList>
            <person name="Goeker M."/>
        </authorList>
    </citation>
    <scope>NUCLEOTIDE SEQUENCE [LARGE SCALE GENOMIC DNA]</scope>
    <source>
        <strain evidence="5 6">ATCC BAA-1139</strain>
    </source>
</reference>
<dbReference type="CDD" id="cd06225">
    <property type="entry name" value="HAMP"/>
    <property type="match status" value="1"/>
</dbReference>
<dbReference type="PANTHER" id="PTHR30231">
    <property type="entry name" value="DNA POLYMERASE III SUBUNIT EPSILON"/>
    <property type="match status" value="1"/>
</dbReference>
<dbReference type="PANTHER" id="PTHR30231:SF41">
    <property type="entry name" value="DNA POLYMERASE III SUBUNIT EPSILON"/>
    <property type="match status" value="1"/>
</dbReference>
<dbReference type="Gene3D" id="6.10.340.10">
    <property type="match status" value="1"/>
</dbReference>
<dbReference type="Proteomes" id="UP000319449">
    <property type="component" value="Unassembled WGS sequence"/>
</dbReference>
<dbReference type="RefSeq" id="WP_145016910.1">
    <property type="nucleotide sequence ID" value="NZ_VLLN01000001.1"/>
</dbReference>
<dbReference type="InterPro" id="IPR013767">
    <property type="entry name" value="PAS_fold"/>
</dbReference>
<evidence type="ECO:0000256" key="2">
    <source>
        <dbReference type="ARBA" id="ARBA00026073"/>
    </source>
</evidence>
<dbReference type="InterPro" id="IPR000014">
    <property type="entry name" value="PAS"/>
</dbReference>
<dbReference type="InterPro" id="IPR006054">
    <property type="entry name" value="DnaQ"/>
</dbReference>
<dbReference type="Pfam" id="PF00929">
    <property type="entry name" value="RNase_T"/>
    <property type="match status" value="1"/>
</dbReference>
<comment type="caution">
    <text evidence="5">The sequence shown here is derived from an EMBL/GenBank/DDBJ whole genome shotgun (WGS) entry which is preliminary data.</text>
</comment>
<dbReference type="InterPro" id="IPR003660">
    <property type="entry name" value="HAMP_dom"/>
</dbReference>
<keyword evidence="6" id="KW-1185">Reference proteome</keyword>
<evidence type="ECO:0000313" key="6">
    <source>
        <dbReference type="Proteomes" id="UP000319449"/>
    </source>
</evidence>
<dbReference type="AlphaFoldDB" id="A0A562WTR0"/>
<dbReference type="SMART" id="SM00304">
    <property type="entry name" value="HAMP"/>
    <property type="match status" value="1"/>
</dbReference>
<evidence type="ECO:0000256" key="1">
    <source>
        <dbReference type="ARBA" id="ARBA00025483"/>
    </source>
</evidence>
<dbReference type="NCBIfam" id="TIGR00229">
    <property type="entry name" value="sensory_box"/>
    <property type="match status" value="1"/>
</dbReference>
<dbReference type="InterPro" id="IPR035965">
    <property type="entry name" value="PAS-like_dom_sf"/>
</dbReference>
<dbReference type="Pfam" id="PF00989">
    <property type="entry name" value="PAS"/>
    <property type="match status" value="1"/>
</dbReference>
<dbReference type="CDD" id="cd06127">
    <property type="entry name" value="DEDDh"/>
    <property type="match status" value="1"/>
</dbReference>
<feature type="domain" description="HAMP" evidence="4">
    <location>
        <begin position="199"/>
        <end position="251"/>
    </location>
</feature>
<dbReference type="InterPro" id="IPR036397">
    <property type="entry name" value="RNaseH_sf"/>
</dbReference>
<dbReference type="FunFam" id="3.30.420.10:FF:000045">
    <property type="entry name" value="3'-5' exonuclease DinG"/>
    <property type="match status" value="1"/>
</dbReference>
<name>A0A562WTR0_9BACT</name>
<dbReference type="EMBL" id="VLLN01000001">
    <property type="protein sequence ID" value="TWJ33382.1"/>
    <property type="molecule type" value="Genomic_DNA"/>
</dbReference>
<dbReference type="GO" id="GO:0045004">
    <property type="term" value="P:DNA replication proofreading"/>
    <property type="evidence" value="ECO:0007669"/>
    <property type="project" value="TreeGrafter"/>
</dbReference>
<protein>
    <submittedName>
        <fullName evidence="5">DNA polymerase-3 subunit epsilon</fullName>
    </submittedName>
</protein>
<comment type="subunit">
    <text evidence="2">DNA polymerase III contains a core (composed of alpha, epsilon and theta chains) that associates with a tau subunit. This core dimerizes to form the POLIII' complex. PolIII' associates with the gamma complex (composed of gamma, delta, delta', psi and chi chains) and with the beta chain to form the complete DNA polymerase III complex.</text>
</comment>
<dbReference type="Gene3D" id="3.30.420.10">
    <property type="entry name" value="Ribonuclease H-like superfamily/Ribonuclease H"/>
    <property type="match status" value="1"/>
</dbReference>
<dbReference type="GO" id="GO:0003677">
    <property type="term" value="F:DNA binding"/>
    <property type="evidence" value="ECO:0007669"/>
    <property type="project" value="InterPro"/>
</dbReference>
<dbReference type="GO" id="GO:0008408">
    <property type="term" value="F:3'-5' exonuclease activity"/>
    <property type="evidence" value="ECO:0007669"/>
    <property type="project" value="TreeGrafter"/>
</dbReference>
<dbReference type="Gene3D" id="3.30.450.20">
    <property type="entry name" value="PAS domain"/>
    <property type="match status" value="1"/>
</dbReference>
<keyword evidence="3" id="KW-0812">Transmembrane</keyword>
<keyword evidence="3" id="KW-0472">Membrane</keyword>
<dbReference type="PROSITE" id="PS50885">
    <property type="entry name" value="HAMP"/>
    <property type="match status" value="1"/>
</dbReference>
<gene>
    <name evidence="5" type="ORF">JN12_00054</name>
</gene>
<evidence type="ECO:0000313" key="5">
    <source>
        <dbReference type="EMBL" id="TWJ33382.1"/>
    </source>
</evidence>
<accession>A0A562WTR0</accession>
<dbReference type="GO" id="GO:0007165">
    <property type="term" value="P:signal transduction"/>
    <property type="evidence" value="ECO:0007669"/>
    <property type="project" value="InterPro"/>
</dbReference>
<dbReference type="SUPFAM" id="SSF158472">
    <property type="entry name" value="HAMP domain-like"/>
    <property type="match status" value="1"/>
</dbReference>
<keyword evidence="3" id="KW-1133">Transmembrane helix</keyword>
<dbReference type="SMART" id="SM00091">
    <property type="entry name" value="PAS"/>
    <property type="match status" value="1"/>
</dbReference>
<dbReference type="OrthoDB" id="9804290at2"/>
<feature type="transmembrane region" description="Helical" evidence="3">
    <location>
        <begin position="21"/>
        <end position="43"/>
    </location>
</feature>
<organism evidence="5 6">
    <name type="scientific">Geobacter argillaceus</name>
    <dbReference type="NCBI Taxonomy" id="345631"/>
    <lineage>
        <taxon>Bacteria</taxon>
        <taxon>Pseudomonadati</taxon>
        <taxon>Thermodesulfobacteriota</taxon>
        <taxon>Desulfuromonadia</taxon>
        <taxon>Geobacterales</taxon>
        <taxon>Geobacteraceae</taxon>
        <taxon>Geobacter</taxon>
    </lineage>
</organism>
<dbReference type="Pfam" id="PF00672">
    <property type="entry name" value="HAMP"/>
    <property type="match status" value="1"/>
</dbReference>
<dbReference type="SUPFAM" id="SSF53098">
    <property type="entry name" value="Ribonuclease H-like"/>
    <property type="match status" value="1"/>
</dbReference>
<dbReference type="GO" id="GO:0003887">
    <property type="term" value="F:DNA-directed DNA polymerase activity"/>
    <property type="evidence" value="ECO:0007669"/>
    <property type="project" value="InterPro"/>
</dbReference>
<sequence>MITVPEARPSRRRRSLRHRMIVSLTGMAVLPLLAALVALFFVVRDDVGSSHGRQLAQEARQLTEHLQGELQRIRQTAAGLTAAPEVTASLERLRKGTRGEVVLFTAKGERLAGNPKTPLPPAEAGEPGWVTFTTGNEHYFAGVTAVRAPGGATPRDWFLAVVQPESRVFGHLHAVSRQVALFTIVFVILVAAMAWWMADQYMRPILEIKRGAEIVSHINLDHRIKVDAGDEIEELAIEFNLMAENLGKAYNELEGRVRDATLSLQEERNRLATVLRTMVDGVIVANEAAETILMNPRARMILGRGYSSGIGSPLARIFPGDRLSFHLKRLRQGWEPGREAVEEVIFPLRDGKLLKGSLSVIPGPEGDRAGFLLVFRDLNATTGEDKRFEKTLLEMPQLLRGPVATAHALVETLQRHRQMSAEKQQAFLAAVAEEMDRLSVRVTAIEETASAARTARWPAIPSDPRELLEESVASVPGVSVEIDNGNPIPAVLVEPFSWVASLRCVLHWIEQKGSELLQVDANLKAEDGTVVTTFRIKGAFAGDPAALESLVLCPAGEEPIPLGEAVRRNRGELWTRSSGDCLEVRLALLQATAGSETGLAIGLIEGEPGFYNFDLFLPRPVFERDDLLRAELENLDYVVVDTETTGLQLSRGDKVISISGIRICRGRIQNVDIFNTLVNPGRPIPPESVEIHRIDDRMVADAPSMSEVYPQFVEYLGNSVLVAHNAAFDKKCLDLAAAEAGLPRIDNPILDTIFLSYALHKGIEGHSLEAIAERMGITIEGRHSSLGDARAAAQIFLGLLTLLPGRGVRTLAEAKAFCDQHLLLRWQTSKF</sequence>
<dbReference type="CDD" id="cd00130">
    <property type="entry name" value="PAS"/>
    <property type="match status" value="1"/>
</dbReference>
<dbReference type="SMART" id="SM00479">
    <property type="entry name" value="EXOIII"/>
    <property type="match status" value="1"/>
</dbReference>
<comment type="function">
    <text evidence="1">DNA polymerase III is a complex, multichain enzyme responsible for most of the replicative synthesis in bacteria. The epsilon subunit contain the editing function and is a proofreading 3'-5' exonuclease.</text>
</comment>
<feature type="transmembrane region" description="Helical" evidence="3">
    <location>
        <begin position="179"/>
        <end position="198"/>
    </location>
</feature>
<dbReference type="GO" id="GO:0006355">
    <property type="term" value="P:regulation of DNA-templated transcription"/>
    <property type="evidence" value="ECO:0007669"/>
    <property type="project" value="InterPro"/>
</dbReference>
<evidence type="ECO:0000256" key="3">
    <source>
        <dbReference type="SAM" id="Phobius"/>
    </source>
</evidence>
<evidence type="ECO:0000259" key="4">
    <source>
        <dbReference type="PROSITE" id="PS50885"/>
    </source>
</evidence>
<dbReference type="SUPFAM" id="SSF55785">
    <property type="entry name" value="PYP-like sensor domain (PAS domain)"/>
    <property type="match status" value="1"/>
</dbReference>
<dbReference type="NCBIfam" id="TIGR00573">
    <property type="entry name" value="dnaq"/>
    <property type="match status" value="1"/>
</dbReference>
<dbReference type="InterPro" id="IPR013520">
    <property type="entry name" value="Ribonucl_H"/>
</dbReference>
<dbReference type="InterPro" id="IPR012337">
    <property type="entry name" value="RNaseH-like_sf"/>
</dbReference>